<comment type="subcellular location">
    <subcellularLocation>
        <location evidence="1">Secreted</location>
    </subcellularLocation>
</comment>
<dbReference type="InterPro" id="IPR000254">
    <property type="entry name" value="CBD"/>
</dbReference>
<keyword evidence="3 4" id="KW-0732">Signal</keyword>
<reference evidence="6" key="2">
    <citation type="submission" date="2023-05" db="EMBL/GenBank/DDBJ databases">
        <authorList>
            <consortium name="Lawrence Berkeley National Laboratory"/>
            <person name="Steindorff A."/>
            <person name="Hensen N."/>
            <person name="Bonometti L."/>
            <person name="Westerberg I."/>
            <person name="Brannstrom I.O."/>
            <person name="Guillou S."/>
            <person name="Cros-Aarteil S."/>
            <person name="Calhoun S."/>
            <person name="Haridas S."/>
            <person name="Kuo A."/>
            <person name="Mondo S."/>
            <person name="Pangilinan J."/>
            <person name="Riley R."/>
            <person name="Labutti K."/>
            <person name="Andreopoulos B."/>
            <person name="Lipzen A."/>
            <person name="Chen C."/>
            <person name="Yanf M."/>
            <person name="Daum C."/>
            <person name="Ng V."/>
            <person name="Clum A."/>
            <person name="Ohm R."/>
            <person name="Martin F."/>
            <person name="Silar P."/>
            <person name="Natvig D."/>
            <person name="Lalanne C."/>
            <person name="Gautier V."/>
            <person name="Ament-Velasquez S.L."/>
            <person name="Kruys A."/>
            <person name="Hutchinson M.I."/>
            <person name="Powell A.J."/>
            <person name="Barry K."/>
            <person name="Miller A.N."/>
            <person name="Grigoriev I.V."/>
            <person name="Debuchy R."/>
            <person name="Gladieux P."/>
            <person name="Thoren M.H."/>
            <person name="Johannesson H."/>
        </authorList>
    </citation>
    <scope>NUCLEOTIDE SEQUENCE</scope>
    <source>
        <strain evidence="6">CBS 315.58</strain>
    </source>
</reference>
<dbReference type="Pfam" id="PF00734">
    <property type="entry name" value="CBM_1"/>
    <property type="match status" value="1"/>
</dbReference>
<proteinExistence type="predicted"/>
<evidence type="ECO:0000259" key="5">
    <source>
        <dbReference type="PROSITE" id="PS51164"/>
    </source>
</evidence>
<dbReference type="SUPFAM" id="SSF57180">
    <property type="entry name" value="Cellulose-binding domain"/>
    <property type="match status" value="1"/>
</dbReference>
<dbReference type="GO" id="GO:0005576">
    <property type="term" value="C:extracellular region"/>
    <property type="evidence" value="ECO:0007669"/>
    <property type="project" value="UniProtKB-SubCell"/>
</dbReference>
<evidence type="ECO:0000256" key="2">
    <source>
        <dbReference type="ARBA" id="ARBA00022525"/>
    </source>
</evidence>
<dbReference type="GO" id="GO:0030248">
    <property type="term" value="F:cellulose binding"/>
    <property type="evidence" value="ECO:0007669"/>
    <property type="project" value="InterPro"/>
</dbReference>
<comment type="caution">
    <text evidence="6">The sequence shown here is derived from an EMBL/GenBank/DDBJ whole genome shotgun (WGS) entry which is preliminary data.</text>
</comment>
<evidence type="ECO:0000313" key="7">
    <source>
        <dbReference type="Proteomes" id="UP001303160"/>
    </source>
</evidence>
<reference evidence="6" key="1">
    <citation type="journal article" date="2023" name="Mol. Phylogenet. Evol.">
        <title>Genome-scale phylogeny and comparative genomics of the fungal order Sordariales.</title>
        <authorList>
            <person name="Hensen N."/>
            <person name="Bonometti L."/>
            <person name="Westerberg I."/>
            <person name="Brannstrom I.O."/>
            <person name="Guillou S."/>
            <person name="Cros-Aarteil S."/>
            <person name="Calhoun S."/>
            <person name="Haridas S."/>
            <person name="Kuo A."/>
            <person name="Mondo S."/>
            <person name="Pangilinan J."/>
            <person name="Riley R."/>
            <person name="LaButti K."/>
            <person name="Andreopoulos B."/>
            <person name="Lipzen A."/>
            <person name="Chen C."/>
            <person name="Yan M."/>
            <person name="Daum C."/>
            <person name="Ng V."/>
            <person name="Clum A."/>
            <person name="Steindorff A."/>
            <person name="Ohm R.A."/>
            <person name="Martin F."/>
            <person name="Silar P."/>
            <person name="Natvig D.O."/>
            <person name="Lalanne C."/>
            <person name="Gautier V."/>
            <person name="Ament-Velasquez S.L."/>
            <person name="Kruys A."/>
            <person name="Hutchinson M.I."/>
            <person name="Powell A.J."/>
            <person name="Barry K."/>
            <person name="Miller A.N."/>
            <person name="Grigoriev I.V."/>
            <person name="Debuchy R."/>
            <person name="Gladieux P."/>
            <person name="Hiltunen Thoren M."/>
            <person name="Johannesson H."/>
        </authorList>
    </citation>
    <scope>NUCLEOTIDE SEQUENCE</scope>
    <source>
        <strain evidence="6">CBS 315.58</strain>
    </source>
</reference>
<dbReference type="AlphaFoldDB" id="A0AAN6XLY3"/>
<dbReference type="PROSITE" id="PS00562">
    <property type="entry name" value="CBM1_1"/>
    <property type="match status" value="1"/>
</dbReference>
<dbReference type="InterPro" id="IPR035971">
    <property type="entry name" value="CBD_sf"/>
</dbReference>
<dbReference type="EMBL" id="MU863913">
    <property type="protein sequence ID" value="KAK4200912.1"/>
    <property type="molecule type" value="Genomic_DNA"/>
</dbReference>
<sequence>MLTSLILSCLALSGTTLAQRGRPTTFFTVPSPSSPPRPGATQSLYGQCGGQNWTGATACPTGAYCKNDGNIWYSQCVANEPAQSPGNPAVTTKTITTVISVVGPTPTVVSTRITFLTPRPTSTTPSVVTVTLVPDDPCDHEIWC</sequence>
<evidence type="ECO:0000256" key="3">
    <source>
        <dbReference type="ARBA" id="ARBA00022729"/>
    </source>
</evidence>
<keyword evidence="2" id="KW-0964">Secreted</keyword>
<protein>
    <recommendedName>
        <fullName evidence="5">CBM1 domain-containing protein</fullName>
    </recommendedName>
</protein>
<feature type="chain" id="PRO_5042936536" description="CBM1 domain-containing protein" evidence="4">
    <location>
        <begin position="19"/>
        <end position="144"/>
    </location>
</feature>
<accession>A0AAN6XLY3</accession>
<feature type="domain" description="CBM1" evidence="5">
    <location>
        <begin position="40"/>
        <end position="77"/>
    </location>
</feature>
<evidence type="ECO:0000256" key="4">
    <source>
        <dbReference type="SAM" id="SignalP"/>
    </source>
</evidence>
<dbReference type="SMART" id="SM00236">
    <property type="entry name" value="fCBD"/>
    <property type="match status" value="1"/>
</dbReference>
<feature type="signal peptide" evidence="4">
    <location>
        <begin position="1"/>
        <end position="18"/>
    </location>
</feature>
<dbReference type="PROSITE" id="PS51164">
    <property type="entry name" value="CBM1_2"/>
    <property type="match status" value="1"/>
</dbReference>
<dbReference type="GO" id="GO:0005975">
    <property type="term" value="P:carbohydrate metabolic process"/>
    <property type="evidence" value="ECO:0007669"/>
    <property type="project" value="InterPro"/>
</dbReference>
<gene>
    <name evidence="6" type="ORF">QBC40DRAFT_296154</name>
</gene>
<evidence type="ECO:0000313" key="6">
    <source>
        <dbReference type="EMBL" id="KAK4200912.1"/>
    </source>
</evidence>
<name>A0AAN6XLY3_9PEZI</name>
<evidence type="ECO:0000256" key="1">
    <source>
        <dbReference type="ARBA" id="ARBA00004613"/>
    </source>
</evidence>
<organism evidence="6 7">
    <name type="scientific">Triangularia verruculosa</name>
    <dbReference type="NCBI Taxonomy" id="2587418"/>
    <lineage>
        <taxon>Eukaryota</taxon>
        <taxon>Fungi</taxon>
        <taxon>Dikarya</taxon>
        <taxon>Ascomycota</taxon>
        <taxon>Pezizomycotina</taxon>
        <taxon>Sordariomycetes</taxon>
        <taxon>Sordariomycetidae</taxon>
        <taxon>Sordariales</taxon>
        <taxon>Podosporaceae</taxon>
        <taxon>Triangularia</taxon>
    </lineage>
</organism>
<keyword evidence="7" id="KW-1185">Reference proteome</keyword>
<dbReference type="Proteomes" id="UP001303160">
    <property type="component" value="Unassembled WGS sequence"/>
</dbReference>